<dbReference type="GO" id="GO:0070181">
    <property type="term" value="F:small ribosomal subunit rRNA binding"/>
    <property type="evidence" value="ECO:0007669"/>
    <property type="project" value="TreeGrafter"/>
</dbReference>
<reference evidence="9 10" key="1">
    <citation type="submission" date="2024-01" db="EMBL/GenBank/DDBJ databases">
        <title>The genomes of 5 underutilized Papilionoideae crops provide insights into root nodulation and disease resistanc.</title>
        <authorList>
            <person name="Jiang F."/>
        </authorList>
    </citation>
    <scope>NUCLEOTIDE SEQUENCE [LARGE SCALE GENOMIC DNA]</scope>
    <source>
        <strain evidence="9">JINMINGXINNONG_FW02</strain>
        <tissue evidence="9">Leaves</tissue>
    </source>
</reference>
<dbReference type="InterPro" id="IPR036870">
    <property type="entry name" value="Ribosomal_bS18_sf"/>
</dbReference>
<evidence type="ECO:0000256" key="1">
    <source>
        <dbReference type="ARBA" id="ARBA00022730"/>
    </source>
</evidence>
<evidence type="ECO:0000313" key="9">
    <source>
        <dbReference type="EMBL" id="KAK7377030.1"/>
    </source>
</evidence>
<evidence type="ECO:0000256" key="8">
    <source>
        <dbReference type="SAM" id="MobiDB-lite"/>
    </source>
</evidence>
<dbReference type="InterPro" id="IPR001648">
    <property type="entry name" value="Ribosomal_bS18"/>
</dbReference>
<dbReference type="AlphaFoldDB" id="A0AAN9RHZ7"/>
<dbReference type="PRINTS" id="PR00974">
    <property type="entry name" value="RIBOSOMALS18"/>
</dbReference>
<keyword evidence="4 7" id="KW-0687">Ribonucleoprotein</keyword>
<protein>
    <recommendedName>
        <fullName evidence="5">Small ribosomal subunit protein bS18c</fullName>
    </recommendedName>
    <alternativeName>
        <fullName evidence="6">30S ribosomal protein S18, chloroplastic</fullName>
    </alternativeName>
</protein>
<feature type="compositionally biased region" description="Polar residues" evidence="8">
    <location>
        <begin position="147"/>
        <end position="156"/>
    </location>
</feature>
<keyword evidence="3 7" id="KW-0689">Ribosomal protein</keyword>
<evidence type="ECO:0000256" key="4">
    <source>
        <dbReference type="ARBA" id="ARBA00023274"/>
    </source>
</evidence>
<keyword evidence="1" id="KW-0699">rRNA-binding</keyword>
<dbReference type="PANTHER" id="PTHR13479">
    <property type="entry name" value="30S RIBOSOMAL PROTEIN S18"/>
    <property type="match status" value="1"/>
</dbReference>
<evidence type="ECO:0000256" key="5">
    <source>
        <dbReference type="ARBA" id="ARBA00035266"/>
    </source>
</evidence>
<dbReference type="GO" id="GO:0003735">
    <property type="term" value="F:structural constituent of ribosome"/>
    <property type="evidence" value="ECO:0007669"/>
    <property type="project" value="InterPro"/>
</dbReference>
<dbReference type="Proteomes" id="UP001374584">
    <property type="component" value="Unassembled WGS sequence"/>
</dbReference>
<dbReference type="GO" id="GO:0006412">
    <property type="term" value="P:translation"/>
    <property type="evidence" value="ECO:0007669"/>
    <property type="project" value="InterPro"/>
</dbReference>
<feature type="compositionally biased region" description="Basic and acidic residues" evidence="8">
    <location>
        <begin position="118"/>
        <end position="127"/>
    </location>
</feature>
<dbReference type="Gene3D" id="4.10.640.10">
    <property type="entry name" value="Ribosomal protein S18"/>
    <property type="match status" value="1"/>
</dbReference>
<dbReference type="SUPFAM" id="SSF46911">
    <property type="entry name" value="Ribosomal protein S18"/>
    <property type="match status" value="1"/>
</dbReference>
<organism evidence="9 10">
    <name type="scientific">Phaseolus coccineus</name>
    <name type="common">Scarlet runner bean</name>
    <name type="synonym">Phaseolus multiflorus</name>
    <dbReference type="NCBI Taxonomy" id="3886"/>
    <lineage>
        <taxon>Eukaryota</taxon>
        <taxon>Viridiplantae</taxon>
        <taxon>Streptophyta</taxon>
        <taxon>Embryophyta</taxon>
        <taxon>Tracheophyta</taxon>
        <taxon>Spermatophyta</taxon>
        <taxon>Magnoliopsida</taxon>
        <taxon>eudicotyledons</taxon>
        <taxon>Gunneridae</taxon>
        <taxon>Pentapetalae</taxon>
        <taxon>rosids</taxon>
        <taxon>fabids</taxon>
        <taxon>Fabales</taxon>
        <taxon>Fabaceae</taxon>
        <taxon>Papilionoideae</taxon>
        <taxon>50 kb inversion clade</taxon>
        <taxon>NPAAA clade</taxon>
        <taxon>indigoferoid/millettioid clade</taxon>
        <taxon>Phaseoleae</taxon>
        <taxon>Phaseolus</taxon>
    </lineage>
</organism>
<sequence>MCWQGHMRFKEKVKETQKKEALALATTVKRRRGSVSLRRHRLLQTINTHLPLLGTIQFGHLKLLIFQVRKKMKIVAVAVRSLSVNLSHQFYQTHMLRSFSTWRFTDNRTGDQQASKSESPEEFGKFGENRGRYAQFDSILEKINQQGIGSDQQAKKSGSPVEFGKFGENRGRYAQFDSIIEKIDQQGMGRQRSGSGNGFGSDIMDNLEENYDTLIDGMDGKLKNAASYFEFDEEEIDKEDYAFRYDANFPLGYTYDTKDLDLTKPGVRKPPIRGEFSVTTKEVLRKADFRNVRFLANFITEAGIIIKRSQTGISAKAQRKVAREIKTARALGLLPFTTMGTKSFVFGKTMESLDEDFAYKTTTQDMDMEHHLDVVGQA</sequence>
<dbReference type="EMBL" id="JAYMYR010000002">
    <property type="protein sequence ID" value="KAK7377030.1"/>
    <property type="molecule type" value="Genomic_DNA"/>
</dbReference>
<keyword evidence="10" id="KW-1185">Reference proteome</keyword>
<evidence type="ECO:0000256" key="7">
    <source>
        <dbReference type="RuleBase" id="RU003910"/>
    </source>
</evidence>
<dbReference type="HAMAP" id="MF_00270">
    <property type="entry name" value="Ribosomal_bS18"/>
    <property type="match status" value="1"/>
</dbReference>
<evidence type="ECO:0000256" key="6">
    <source>
        <dbReference type="ARBA" id="ARBA00035368"/>
    </source>
</evidence>
<dbReference type="PANTHER" id="PTHR13479:SF65">
    <property type="entry name" value="F10K1.8 PROTEIN"/>
    <property type="match status" value="1"/>
</dbReference>
<name>A0AAN9RHZ7_PHACN</name>
<feature type="region of interest" description="Disordered" evidence="8">
    <location>
        <begin position="107"/>
        <end position="127"/>
    </location>
</feature>
<evidence type="ECO:0000313" key="10">
    <source>
        <dbReference type="Proteomes" id="UP001374584"/>
    </source>
</evidence>
<dbReference type="FunFam" id="4.10.640.10:FF:000009">
    <property type="entry name" value="Ribosomal protein S18"/>
    <property type="match status" value="1"/>
</dbReference>
<feature type="region of interest" description="Disordered" evidence="8">
    <location>
        <begin position="147"/>
        <end position="166"/>
    </location>
</feature>
<proteinExistence type="inferred from homology"/>
<accession>A0AAN9RHZ7</accession>
<keyword evidence="2" id="KW-0694">RNA-binding</keyword>
<dbReference type="GO" id="GO:0005763">
    <property type="term" value="C:mitochondrial small ribosomal subunit"/>
    <property type="evidence" value="ECO:0007669"/>
    <property type="project" value="TreeGrafter"/>
</dbReference>
<comment type="similarity">
    <text evidence="7">Belongs to the bacterial ribosomal protein bS18 family.</text>
</comment>
<dbReference type="Pfam" id="PF01084">
    <property type="entry name" value="Ribosomal_S18"/>
    <property type="match status" value="1"/>
</dbReference>
<comment type="caution">
    <text evidence="9">The sequence shown here is derived from an EMBL/GenBank/DDBJ whole genome shotgun (WGS) entry which is preliminary data.</text>
</comment>
<dbReference type="NCBIfam" id="TIGR00165">
    <property type="entry name" value="S18"/>
    <property type="match status" value="1"/>
</dbReference>
<evidence type="ECO:0000256" key="3">
    <source>
        <dbReference type="ARBA" id="ARBA00022980"/>
    </source>
</evidence>
<gene>
    <name evidence="9" type="ORF">VNO80_02450</name>
</gene>
<evidence type="ECO:0000256" key="2">
    <source>
        <dbReference type="ARBA" id="ARBA00022884"/>
    </source>
</evidence>